<evidence type="ECO:0000313" key="3">
    <source>
        <dbReference type="Proteomes" id="UP001432322"/>
    </source>
</evidence>
<accession>A0AAV5WJ64</accession>
<keyword evidence="3" id="KW-1185">Reference proteome</keyword>
<proteinExistence type="predicted"/>
<gene>
    <name evidence="2" type="ORF">PFISCL1PPCAC_22046</name>
</gene>
<reference evidence="2" key="1">
    <citation type="submission" date="2023-10" db="EMBL/GenBank/DDBJ databases">
        <title>Genome assembly of Pristionchus species.</title>
        <authorList>
            <person name="Yoshida K."/>
            <person name="Sommer R.J."/>
        </authorList>
    </citation>
    <scope>NUCLEOTIDE SEQUENCE</scope>
    <source>
        <strain evidence="2">RS5133</strain>
    </source>
</reference>
<dbReference type="Proteomes" id="UP001432322">
    <property type="component" value="Unassembled WGS sequence"/>
</dbReference>
<dbReference type="EMBL" id="BTSY01000005">
    <property type="protein sequence ID" value="GMT30749.1"/>
    <property type="molecule type" value="Genomic_DNA"/>
</dbReference>
<evidence type="ECO:0000256" key="1">
    <source>
        <dbReference type="SAM" id="MobiDB-lite"/>
    </source>
</evidence>
<feature type="non-terminal residue" evidence="2">
    <location>
        <position position="1"/>
    </location>
</feature>
<name>A0AAV5WJ64_9BILA</name>
<protein>
    <submittedName>
        <fullName evidence="2">Uncharacterized protein</fullName>
    </submittedName>
</protein>
<evidence type="ECO:0000313" key="2">
    <source>
        <dbReference type="EMBL" id="GMT30749.1"/>
    </source>
</evidence>
<organism evidence="2 3">
    <name type="scientific">Pristionchus fissidentatus</name>
    <dbReference type="NCBI Taxonomy" id="1538716"/>
    <lineage>
        <taxon>Eukaryota</taxon>
        <taxon>Metazoa</taxon>
        <taxon>Ecdysozoa</taxon>
        <taxon>Nematoda</taxon>
        <taxon>Chromadorea</taxon>
        <taxon>Rhabditida</taxon>
        <taxon>Rhabditina</taxon>
        <taxon>Diplogasteromorpha</taxon>
        <taxon>Diplogasteroidea</taxon>
        <taxon>Neodiplogasteridae</taxon>
        <taxon>Pristionchus</taxon>
    </lineage>
</organism>
<sequence length="104" mass="11565">SVCSLALGKVSENDTLLPVMNIKEVQTGYLAWPDKELSGVGVEGEEERRPSTTACTPRSELPAERRLEGALNTVEGEFNATSEHNETDSIEEKFEKIYFKLCDE</sequence>
<feature type="region of interest" description="Disordered" evidence="1">
    <location>
        <begin position="41"/>
        <end position="60"/>
    </location>
</feature>
<comment type="caution">
    <text evidence="2">The sequence shown here is derived from an EMBL/GenBank/DDBJ whole genome shotgun (WGS) entry which is preliminary data.</text>
</comment>
<dbReference type="AlphaFoldDB" id="A0AAV5WJ64"/>